<dbReference type="PANTHER" id="PTHR43108">
    <property type="entry name" value="N-ACETYLGLUCOSAMINE-6-SULFATASE FAMILY MEMBER"/>
    <property type="match status" value="1"/>
</dbReference>
<sequence>SKKPNIVFIFTDDHAVQSISAYGSKINKTPNLDRIAKQGVTFERCFCGNSICAPSRASVLTGKHSHINGQMTNSTTFDGSQPTLPKYLQQAGYQTALIGKWHLRSDPTGFDYWQILPGQGSYYNPAFLTPQGKVNYTGYVTDITTDMAIDWLDKKRDDSKPFLLMCQHKAPHRIWAPGPDHLTMYDDVEIPEPDTLFDDYSNRSEILKDNEMMIAKHMMYDYDLKVTGSKEKDVLGRAYKNRERERMTPEQRQKWDAAYEPKNEKFKAAKLTGKDLVRWKYQRYIKDYLRCVSSVDDNVGRLLDYLDNSGLADNTIVVYSSDQGFYLGEHGWYDKRWMYEESFRMPFLIKWPGVTKA</sequence>
<evidence type="ECO:0000256" key="2">
    <source>
        <dbReference type="ARBA" id="ARBA00022729"/>
    </source>
</evidence>
<keyword evidence="3" id="KW-0378">Hydrolase</keyword>
<evidence type="ECO:0000256" key="4">
    <source>
        <dbReference type="ARBA" id="ARBA00023180"/>
    </source>
</evidence>
<name>X1FIR7_9ZZZZ</name>
<dbReference type="EMBL" id="BARU01008760">
    <property type="protein sequence ID" value="GAH44857.1"/>
    <property type="molecule type" value="Genomic_DNA"/>
</dbReference>
<evidence type="ECO:0000259" key="5">
    <source>
        <dbReference type="Pfam" id="PF00884"/>
    </source>
</evidence>
<dbReference type="SUPFAM" id="SSF53649">
    <property type="entry name" value="Alkaline phosphatase-like"/>
    <property type="match status" value="1"/>
</dbReference>
<dbReference type="AlphaFoldDB" id="X1FIR7"/>
<dbReference type="InterPro" id="IPR017850">
    <property type="entry name" value="Alkaline_phosphatase_core_sf"/>
</dbReference>
<feature type="non-terminal residue" evidence="6">
    <location>
        <position position="357"/>
    </location>
</feature>
<dbReference type="Gene3D" id="3.40.720.10">
    <property type="entry name" value="Alkaline Phosphatase, subunit A"/>
    <property type="match status" value="1"/>
</dbReference>
<dbReference type="PROSITE" id="PS00523">
    <property type="entry name" value="SULFATASE_1"/>
    <property type="match status" value="1"/>
</dbReference>
<feature type="domain" description="Sulfatase N-terminal" evidence="5">
    <location>
        <begin position="4"/>
        <end position="356"/>
    </location>
</feature>
<accession>X1FIR7</accession>
<gene>
    <name evidence="6" type="ORF">S03H2_17038</name>
</gene>
<evidence type="ECO:0000256" key="1">
    <source>
        <dbReference type="ARBA" id="ARBA00008779"/>
    </source>
</evidence>
<evidence type="ECO:0000313" key="6">
    <source>
        <dbReference type="EMBL" id="GAH44857.1"/>
    </source>
</evidence>
<dbReference type="PROSITE" id="PS00149">
    <property type="entry name" value="SULFATASE_2"/>
    <property type="match status" value="1"/>
</dbReference>
<feature type="non-terminal residue" evidence="6">
    <location>
        <position position="1"/>
    </location>
</feature>
<comment type="similarity">
    <text evidence="1">Belongs to the sulfatase family.</text>
</comment>
<dbReference type="Pfam" id="PF00884">
    <property type="entry name" value="Sulfatase"/>
    <property type="match status" value="1"/>
</dbReference>
<organism evidence="6">
    <name type="scientific">marine sediment metagenome</name>
    <dbReference type="NCBI Taxonomy" id="412755"/>
    <lineage>
        <taxon>unclassified sequences</taxon>
        <taxon>metagenomes</taxon>
        <taxon>ecological metagenomes</taxon>
    </lineage>
</organism>
<evidence type="ECO:0000256" key="3">
    <source>
        <dbReference type="ARBA" id="ARBA00022801"/>
    </source>
</evidence>
<keyword evidence="2" id="KW-0732">Signal</keyword>
<proteinExistence type="inferred from homology"/>
<dbReference type="GO" id="GO:0016787">
    <property type="term" value="F:hydrolase activity"/>
    <property type="evidence" value="ECO:0007669"/>
    <property type="project" value="UniProtKB-KW"/>
</dbReference>
<reference evidence="6" key="1">
    <citation type="journal article" date="2014" name="Front. Microbiol.">
        <title>High frequency of phylogenetically diverse reductive dehalogenase-homologous genes in deep subseafloor sedimentary metagenomes.</title>
        <authorList>
            <person name="Kawai M."/>
            <person name="Futagami T."/>
            <person name="Toyoda A."/>
            <person name="Takaki Y."/>
            <person name="Nishi S."/>
            <person name="Hori S."/>
            <person name="Arai W."/>
            <person name="Tsubouchi T."/>
            <person name="Morono Y."/>
            <person name="Uchiyama I."/>
            <person name="Ito T."/>
            <person name="Fujiyama A."/>
            <person name="Inagaki F."/>
            <person name="Takami H."/>
        </authorList>
    </citation>
    <scope>NUCLEOTIDE SEQUENCE</scope>
    <source>
        <strain evidence="6">Expedition CK06-06</strain>
    </source>
</reference>
<protein>
    <recommendedName>
        <fullName evidence="5">Sulfatase N-terminal domain-containing protein</fullName>
    </recommendedName>
</protein>
<dbReference type="CDD" id="cd16031">
    <property type="entry name" value="G6S_like"/>
    <property type="match status" value="1"/>
</dbReference>
<dbReference type="PANTHER" id="PTHR43108:SF6">
    <property type="entry name" value="N-SULPHOGLUCOSAMINE SULPHOHYDROLASE"/>
    <property type="match status" value="1"/>
</dbReference>
<dbReference type="InterPro" id="IPR024607">
    <property type="entry name" value="Sulfatase_CS"/>
</dbReference>
<comment type="caution">
    <text evidence="6">The sequence shown here is derived from an EMBL/GenBank/DDBJ whole genome shotgun (WGS) entry which is preliminary data.</text>
</comment>
<dbReference type="InterPro" id="IPR000917">
    <property type="entry name" value="Sulfatase_N"/>
</dbReference>
<keyword evidence="4" id="KW-0325">Glycoprotein</keyword>